<keyword evidence="2" id="KW-0217">Developmental protein</keyword>
<dbReference type="Proteomes" id="UP000835052">
    <property type="component" value="Unassembled WGS sequence"/>
</dbReference>
<accession>A0A8S1HY46</accession>
<organism evidence="10 11">
    <name type="scientific">Caenorhabditis auriculariae</name>
    <dbReference type="NCBI Taxonomy" id="2777116"/>
    <lineage>
        <taxon>Eukaryota</taxon>
        <taxon>Metazoa</taxon>
        <taxon>Ecdysozoa</taxon>
        <taxon>Nematoda</taxon>
        <taxon>Chromadorea</taxon>
        <taxon>Rhabditida</taxon>
        <taxon>Rhabditina</taxon>
        <taxon>Rhabditomorpha</taxon>
        <taxon>Rhabditoidea</taxon>
        <taxon>Rhabditidae</taxon>
        <taxon>Peloderinae</taxon>
        <taxon>Caenorhabditis</taxon>
    </lineage>
</organism>
<evidence type="ECO:0000313" key="11">
    <source>
        <dbReference type="Proteomes" id="UP000835052"/>
    </source>
</evidence>
<evidence type="ECO:0000256" key="4">
    <source>
        <dbReference type="ARBA" id="ARBA00023015"/>
    </source>
</evidence>
<keyword evidence="7" id="KW-0539">Nucleus</keyword>
<dbReference type="FunFam" id="1.10.10.10:FF:000013">
    <property type="entry name" value="Paired box 8 isoform 1"/>
    <property type="match status" value="1"/>
</dbReference>
<evidence type="ECO:0000259" key="9">
    <source>
        <dbReference type="PROSITE" id="PS51057"/>
    </source>
</evidence>
<dbReference type="GO" id="GO:0000981">
    <property type="term" value="F:DNA-binding transcription factor activity, RNA polymerase II-specific"/>
    <property type="evidence" value="ECO:0007669"/>
    <property type="project" value="TreeGrafter"/>
</dbReference>
<evidence type="ECO:0000256" key="5">
    <source>
        <dbReference type="ARBA" id="ARBA00023125"/>
    </source>
</evidence>
<dbReference type="EMBL" id="CAJGYM010000172">
    <property type="protein sequence ID" value="CAD6199397.1"/>
    <property type="molecule type" value="Genomic_DNA"/>
</dbReference>
<dbReference type="PANTHER" id="PTHR45636">
    <property type="entry name" value="PAIRED BOX PROTEIN PAX-6-RELATED-RELATED"/>
    <property type="match status" value="1"/>
</dbReference>
<gene>
    <name evidence="10" type="ORF">CAUJ_LOCUS15300</name>
</gene>
<comment type="caution">
    <text evidence="10">The sequence shown here is derived from an EMBL/GenBank/DDBJ whole genome shotgun (WGS) entry which is preliminary data.</text>
</comment>
<evidence type="ECO:0000256" key="6">
    <source>
        <dbReference type="ARBA" id="ARBA00023163"/>
    </source>
</evidence>
<dbReference type="InterPro" id="IPR009057">
    <property type="entry name" value="Homeodomain-like_sf"/>
</dbReference>
<dbReference type="PROSITE" id="PS51057">
    <property type="entry name" value="PAIRED_2"/>
    <property type="match status" value="1"/>
</dbReference>
<feature type="region of interest" description="Disordered" evidence="8">
    <location>
        <begin position="285"/>
        <end position="311"/>
    </location>
</feature>
<reference evidence="10" key="1">
    <citation type="submission" date="2020-10" db="EMBL/GenBank/DDBJ databases">
        <authorList>
            <person name="Kikuchi T."/>
        </authorList>
    </citation>
    <scope>NUCLEOTIDE SEQUENCE</scope>
    <source>
        <strain evidence="10">NKZ352</strain>
    </source>
</reference>
<evidence type="ECO:0000256" key="2">
    <source>
        <dbReference type="ARBA" id="ARBA00022473"/>
    </source>
</evidence>
<dbReference type="PRINTS" id="PR00027">
    <property type="entry name" value="PAIREDBOX"/>
</dbReference>
<keyword evidence="5" id="KW-0238">DNA-binding</keyword>
<dbReference type="OrthoDB" id="3225452at2759"/>
<dbReference type="InterPro" id="IPR001523">
    <property type="entry name" value="Paired_dom"/>
</dbReference>
<keyword evidence="11" id="KW-1185">Reference proteome</keyword>
<feature type="compositionally biased region" description="Low complexity" evidence="8">
    <location>
        <begin position="293"/>
        <end position="302"/>
    </location>
</feature>
<dbReference type="GO" id="GO:0005634">
    <property type="term" value="C:nucleus"/>
    <property type="evidence" value="ECO:0007669"/>
    <property type="project" value="UniProtKB-SubCell"/>
</dbReference>
<dbReference type="Pfam" id="PF00292">
    <property type="entry name" value="PAX"/>
    <property type="match status" value="1"/>
</dbReference>
<dbReference type="GO" id="GO:0000978">
    <property type="term" value="F:RNA polymerase II cis-regulatory region sequence-specific DNA binding"/>
    <property type="evidence" value="ECO:0007669"/>
    <property type="project" value="TreeGrafter"/>
</dbReference>
<keyword evidence="6" id="KW-0804">Transcription</keyword>
<dbReference type="InterPro" id="IPR043182">
    <property type="entry name" value="PAIRED_DNA-bd_dom"/>
</dbReference>
<evidence type="ECO:0000256" key="7">
    <source>
        <dbReference type="ARBA" id="ARBA00023242"/>
    </source>
</evidence>
<dbReference type="PROSITE" id="PS00034">
    <property type="entry name" value="PAIRED_1"/>
    <property type="match status" value="1"/>
</dbReference>
<feature type="region of interest" description="Disordered" evidence="8">
    <location>
        <begin position="43"/>
        <end position="72"/>
    </location>
</feature>
<dbReference type="Gene3D" id="1.10.10.10">
    <property type="entry name" value="Winged helix-like DNA-binding domain superfamily/Winged helix DNA-binding domain"/>
    <property type="match status" value="2"/>
</dbReference>
<keyword evidence="4" id="KW-0805">Transcription regulation</keyword>
<sequence>MIEYLYNGTWHSAELVSDRNATAPLLPIPNSLPPLQCRVQWKKGGRSLSGGSSSPTTTNTGMYGKGRGGTRRKEEKWAEPGLCSEAPWSNFGAPVITRTRVMHFQSAPPFSQQTAATRAVNQLGGVFVNGRPLPDNIRSRIVQMAHQGVRPCDISRQLRVSHGCVSKILGRYYETGSVKPGVIGGSKPKVATPRVVGCIAAYKRANPTMFAWEIREKLLQEHVCDPDNVPSVSSINRIVRNKAFMASTASLDPPSPPRSLPNNFPTAAAYSINELLGFEQKHKEWLREHSKESQQQQAQQGPPGVPLPPSLHPPGVYACDDWLRTPLGTLPQAY</sequence>
<evidence type="ECO:0000256" key="8">
    <source>
        <dbReference type="SAM" id="MobiDB-lite"/>
    </source>
</evidence>
<evidence type="ECO:0000313" key="10">
    <source>
        <dbReference type="EMBL" id="CAD6199397.1"/>
    </source>
</evidence>
<protein>
    <recommendedName>
        <fullName evidence="9">Paired domain-containing protein</fullName>
    </recommendedName>
</protein>
<feature type="compositionally biased region" description="Low complexity" evidence="8">
    <location>
        <begin position="49"/>
        <end position="61"/>
    </location>
</feature>
<evidence type="ECO:0000256" key="1">
    <source>
        <dbReference type="ARBA" id="ARBA00004123"/>
    </source>
</evidence>
<dbReference type="InterPro" id="IPR043565">
    <property type="entry name" value="PAX_fam"/>
</dbReference>
<name>A0A8S1HY46_9PELO</name>
<keyword evidence="3" id="KW-0563">Paired box</keyword>
<proteinExistence type="predicted"/>
<comment type="subcellular location">
    <subcellularLocation>
        <location evidence="1">Nucleus</location>
    </subcellularLocation>
</comment>
<evidence type="ECO:0000256" key="3">
    <source>
        <dbReference type="ARBA" id="ARBA00022724"/>
    </source>
</evidence>
<dbReference type="FunFam" id="1.10.10.10:FF:000003">
    <property type="entry name" value="Paired box protein Pax-6"/>
    <property type="match status" value="1"/>
</dbReference>
<feature type="domain" description="Paired" evidence="9">
    <location>
        <begin position="116"/>
        <end position="242"/>
    </location>
</feature>
<dbReference type="SMART" id="SM00351">
    <property type="entry name" value="PAX"/>
    <property type="match status" value="1"/>
</dbReference>
<dbReference type="CDD" id="cd00131">
    <property type="entry name" value="PAX"/>
    <property type="match status" value="1"/>
</dbReference>
<dbReference type="AlphaFoldDB" id="A0A8S1HY46"/>
<dbReference type="InterPro" id="IPR036388">
    <property type="entry name" value="WH-like_DNA-bd_sf"/>
</dbReference>
<dbReference type="SUPFAM" id="SSF46689">
    <property type="entry name" value="Homeodomain-like"/>
    <property type="match status" value="1"/>
</dbReference>